<proteinExistence type="predicted"/>
<dbReference type="InterPro" id="IPR036365">
    <property type="entry name" value="PGBD-like_sf"/>
</dbReference>
<organism evidence="3 4">
    <name type="scientific">Desulfonema magnum</name>
    <dbReference type="NCBI Taxonomy" id="45655"/>
    <lineage>
        <taxon>Bacteria</taxon>
        <taxon>Pseudomonadati</taxon>
        <taxon>Thermodesulfobacteriota</taxon>
        <taxon>Desulfobacteria</taxon>
        <taxon>Desulfobacterales</taxon>
        <taxon>Desulfococcaceae</taxon>
        <taxon>Desulfonema</taxon>
    </lineage>
</organism>
<gene>
    <name evidence="3" type="ORF">dnm_025500</name>
</gene>
<keyword evidence="4" id="KW-1185">Reference proteome</keyword>
<dbReference type="AlphaFoldDB" id="A0A975BJN1"/>
<evidence type="ECO:0000256" key="1">
    <source>
        <dbReference type="SAM" id="MobiDB-lite"/>
    </source>
</evidence>
<evidence type="ECO:0000313" key="3">
    <source>
        <dbReference type="EMBL" id="QTA86526.1"/>
    </source>
</evidence>
<dbReference type="KEGG" id="dmm:dnm_025500"/>
<protein>
    <submittedName>
        <fullName evidence="3">Peptidoglycan binding domain-containing protein</fullName>
    </submittedName>
</protein>
<evidence type="ECO:0000313" key="4">
    <source>
        <dbReference type="Proteomes" id="UP000663722"/>
    </source>
</evidence>
<dbReference type="Pfam" id="PF01471">
    <property type="entry name" value="PG_binding_1"/>
    <property type="match status" value="1"/>
</dbReference>
<feature type="compositionally biased region" description="Basic and acidic residues" evidence="1">
    <location>
        <begin position="14"/>
        <end position="47"/>
    </location>
</feature>
<dbReference type="SUPFAM" id="SSF47090">
    <property type="entry name" value="PGBD-like"/>
    <property type="match status" value="1"/>
</dbReference>
<dbReference type="Proteomes" id="UP000663722">
    <property type="component" value="Chromosome"/>
</dbReference>
<name>A0A975BJN1_9BACT</name>
<feature type="region of interest" description="Disordered" evidence="1">
    <location>
        <begin position="13"/>
        <end position="47"/>
    </location>
</feature>
<accession>A0A975BJN1</accession>
<feature type="domain" description="Peptidoglycan binding-like" evidence="2">
    <location>
        <begin position="51"/>
        <end position="106"/>
    </location>
</feature>
<dbReference type="EMBL" id="CP061800">
    <property type="protein sequence ID" value="QTA86526.1"/>
    <property type="molecule type" value="Genomic_DNA"/>
</dbReference>
<sequence>MAAFFIGISFYLTPEDKDNNGPVKVEPEKPPLSEKTPEEKDVGADKDKIDERVRYAQKILKSELFLYNGKVDGKLDEDTEIAIKNFQGQNRLKRTGFIDDETWAALKKAGNSPPAINSSRQ</sequence>
<dbReference type="InterPro" id="IPR036366">
    <property type="entry name" value="PGBDSf"/>
</dbReference>
<evidence type="ECO:0000259" key="2">
    <source>
        <dbReference type="Pfam" id="PF01471"/>
    </source>
</evidence>
<reference evidence="3" key="1">
    <citation type="journal article" date="2021" name="Microb. Physiol.">
        <title>Proteogenomic Insights into the Physiology of Marine, Sulfate-Reducing, Filamentous Desulfonema limicola and Desulfonema magnum.</title>
        <authorList>
            <person name="Schnaars V."/>
            <person name="Wohlbrand L."/>
            <person name="Scheve S."/>
            <person name="Hinrichs C."/>
            <person name="Reinhardt R."/>
            <person name="Rabus R."/>
        </authorList>
    </citation>
    <scope>NUCLEOTIDE SEQUENCE</scope>
    <source>
        <strain evidence="3">4be13</strain>
    </source>
</reference>
<dbReference type="InterPro" id="IPR002477">
    <property type="entry name" value="Peptidoglycan-bd-like"/>
</dbReference>
<dbReference type="Gene3D" id="1.10.101.10">
    <property type="entry name" value="PGBD-like superfamily/PGBD"/>
    <property type="match status" value="1"/>
</dbReference>